<feature type="transmembrane region" description="Helical" evidence="8">
    <location>
        <begin position="244"/>
        <end position="266"/>
    </location>
</feature>
<dbReference type="PANTHER" id="PTHR13301">
    <property type="entry name" value="X-BOX TRANSCRIPTION FACTOR-RELATED"/>
    <property type="match status" value="1"/>
</dbReference>
<gene>
    <name evidence="9" type="ORF">SLEP1_g430</name>
</gene>
<evidence type="ECO:0000256" key="1">
    <source>
        <dbReference type="ARBA" id="ARBA00004308"/>
    </source>
</evidence>
<protein>
    <recommendedName>
        <fullName evidence="11">Cellulose synthase-like protein G2</fullName>
    </recommendedName>
</protein>
<dbReference type="GO" id="GO:0016020">
    <property type="term" value="C:membrane"/>
    <property type="evidence" value="ECO:0007669"/>
    <property type="project" value="InterPro"/>
</dbReference>
<comment type="subcellular location">
    <subcellularLocation>
        <location evidence="1">Endomembrane system</location>
    </subcellularLocation>
</comment>
<dbReference type="GO" id="GO:0016760">
    <property type="term" value="F:cellulose synthase (UDP-forming) activity"/>
    <property type="evidence" value="ECO:0007669"/>
    <property type="project" value="InterPro"/>
</dbReference>
<keyword evidence="6 8" id="KW-0472">Membrane</keyword>
<feature type="transmembrane region" description="Helical" evidence="8">
    <location>
        <begin position="278"/>
        <end position="295"/>
    </location>
</feature>
<dbReference type="GO" id="GO:0071555">
    <property type="term" value="P:cell wall organization"/>
    <property type="evidence" value="ECO:0007669"/>
    <property type="project" value="UniProtKB-KW"/>
</dbReference>
<sequence>MINDRNSSDTLKQQANVLASCAYEDQTQWGVKARFRYHSVVEDYFTGFMLHCKGWRSVYLSLRRPQFLGTGVTNLNDLLVQGTRWGSGLVEVGISRFCPLIYGPQQGLPLLQSMAYAELAFFPLLYSLSLWCFATIPQLCLLNGIPLYPEVSSPYFSVFLLTFLSGLFKHLHEVLMDGKTIQTWRNEQRTWMIKSVTAHLYGSLDAIMKKLGLREASFMPTSKIMDGEQLTTYKKGLIDFQASTMLISPFVTLAILNVVSLAGGIIRMTVVGDWRKMLGQVLLSCYILVINYAVIEGMVIRKDKGRIALHVTLLSAVFSVMFLLVGSLILIMF</sequence>
<dbReference type="Proteomes" id="UP001054252">
    <property type="component" value="Unassembled WGS sequence"/>
</dbReference>
<evidence type="ECO:0000256" key="3">
    <source>
        <dbReference type="ARBA" id="ARBA00022679"/>
    </source>
</evidence>
<keyword evidence="7" id="KW-0961">Cell wall biogenesis/degradation</keyword>
<feature type="transmembrane region" description="Helical" evidence="8">
    <location>
        <begin position="154"/>
        <end position="171"/>
    </location>
</feature>
<evidence type="ECO:0008006" key="11">
    <source>
        <dbReference type="Google" id="ProtNLM"/>
    </source>
</evidence>
<proteinExistence type="predicted"/>
<dbReference type="EMBL" id="BPVZ01000001">
    <property type="protein sequence ID" value="GKU85808.1"/>
    <property type="molecule type" value="Genomic_DNA"/>
</dbReference>
<keyword evidence="10" id="KW-1185">Reference proteome</keyword>
<accession>A0AAV5HAM1</accession>
<organism evidence="9 10">
    <name type="scientific">Rubroshorea leprosula</name>
    <dbReference type="NCBI Taxonomy" id="152421"/>
    <lineage>
        <taxon>Eukaryota</taxon>
        <taxon>Viridiplantae</taxon>
        <taxon>Streptophyta</taxon>
        <taxon>Embryophyta</taxon>
        <taxon>Tracheophyta</taxon>
        <taxon>Spermatophyta</taxon>
        <taxon>Magnoliopsida</taxon>
        <taxon>eudicotyledons</taxon>
        <taxon>Gunneridae</taxon>
        <taxon>Pentapetalae</taxon>
        <taxon>rosids</taxon>
        <taxon>malvids</taxon>
        <taxon>Malvales</taxon>
        <taxon>Dipterocarpaceae</taxon>
        <taxon>Rubroshorea</taxon>
    </lineage>
</organism>
<evidence type="ECO:0000313" key="10">
    <source>
        <dbReference type="Proteomes" id="UP001054252"/>
    </source>
</evidence>
<evidence type="ECO:0000256" key="8">
    <source>
        <dbReference type="SAM" id="Phobius"/>
    </source>
</evidence>
<evidence type="ECO:0000256" key="6">
    <source>
        <dbReference type="ARBA" id="ARBA00023136"/>
    </source>
</evidence>
<evidence type="ECO:0000256" key="2">
    <source>
        <dbReference type="ARBA" id="ARBA00022676"/>
    </source>
</evidence>
<dbReference type="GO" id="GO:0030244">
    <property type="term" value="P:cellulose biosynthetic process"/>
    <property type="evidence" value="ECO:0007669"/>
    <property type="project" value="InterPro"/>
</dbReference>
<name>A0AAV5HAM1_9ROSI</name>
<reference evidence="9 10" key="1">
    <citation type="journal article" date="2021" name="Commun. Biol.">
        <title>The genome of Shorea leprosula (Dipterocarpaceae) highlights the ecological relevance of drought in aseasonal tropical rainforests.</title>
        <authorList>
            <person name="Ng K.K.S."/>
            <person name="Kobayashi M.J."/>
            <person name="Fawcett J.A."/>
            <person name="Hatakeyama M."/>
            <person name="Paape T."/>
            <person name="Ng C.H."/>
            <person name="Ang C.C."/>
            <person name="Tnah L.H."/>
            <person name="Lee C.T."/>
            <person name="Nishiyama T."/>
            <person name="Sese J."/>
            <person name="O'Brien M.J."/>
            <person name="Copetti D."/>
            <person name="Mohd Noor M.I."/>
            <person name="Ong R.C."/>
            <person name="Putra M."/>
            <person name="Sireger I.Z."/>
            <person name="Indrioko S."/>
            <person name="Kosugi Y."/>
            <person name="Izuno A."/>
            <person name="Isagi Y."/>
            <person name="Lee S.L."/>
            <person name="Shimizu K.K."/>
        </authorList>
    </citation>
    <scope>NUCLEOTIDE SEQUENCE [LARGE SCALE GENOMIC DNA]</scope>
    <source>
        <strain evidence="9">214</strain>
    </source>
</reference>
<comment type="caution">
    <text evidence="9">The sequence shown here is derived from an EMBL/GenBank/DDBJ whole genome shotgun (WGS) entry which is preliminary data.</text>
</comment>
<feature type="transmembrane region" description="Helical" evidence="8">
    <location>
        <begin position="307"/>
        <end position="332"/>
    </location>
</feature>
<dbReference type="AlphaFoldDB" id="A0AAV5HAM1"/>
<keyword evidence="3" id="KW-0808">Transferase</keyword>
<evidence type="ECO:0000256" key="4">
    <source>
        <dbReference type="ARBA" id="ARBA00022692"/>
    </source>
</evidence>
<keyword evidence="5 8" id="KW-1133">Transmembrane helix</keyword>
<feature type="transmembrane region" description="Helical" evidence="8">
    <location>
        <begin position="124"/>
        <end position="148"/>
    </location>
</feature>
<keyword evidence="2" id="KW-0328">Glycosyltransferase</keyword>
<dbReference type="InterPro" id="IPR005150">
    <property type="entry name" value="Cellulose_synth"/>
</dbReference>
<evidence type="ECO:0000256" key="7">
    <source>
        <dbReference type="ARBA" id="ARBA00023316"/>
    </source>
</evidence>
<dbReference type="Pfam" id="PF03552">
    <property type="entry name" value="Cellulose_synt"/>
    <property type="match status" value="1"/>
</dbReference>
<keyword evidence="4 8" id="KW-0812">Transmembrane</keyword>
<evidence type="ECO:0000256" key="5">
    <source>
        <dbReference type="ARBA" id="ARBA00022989"/>
    </source>
</evidence>
<evidence type="ECO:0000313" key="9">
    <source>
        <dbReference type="EMBL" id="GKU85808.1"/>
    </source>
</evidence>
<dbReference type="GO" id="GO:0012505">
    <property type="term" value="C:endomembrane system"/>
    <property type="evidence" value="ECO:0007669"/>
    <property type="project" value="UniProtKB-SubCell"/>
</dbReference>